<evidence type="ECO:0000313" key="1">
    <source>
        <dbReference type="EMBL" id="SEW19205.1"/>
    </source>
</evidence>
<dbReference type="RefSeq" id="WP_143065770.1">
    <property type="nucleotide sequence ID" value="NZ_FOIQ01000005.1"/>
</dbReference>
<reference evidence="1 2" key="1">
    <citation type="submission" date="2016-10" db="EMBL/GenBank/DDBJ databases">
        <authorList>
            <person name="de Groot N.N."/>
        </authorList>
    </citation>
    <scope>NUCLEOTIDE SEQUENCE [LARGE SCALE GENOMIC DNA]</scope>
    <source>
        <strain evidence="1 2">TC2-24</strain>
    </source>
</reference>
<protein>
    <recommendedName>
        <fullName evidence="3">Thioredoxin domain-containing protein</fullName>
    </recommendedName>
</protein>
<accession>A0A1I0PXV3</accession>
<keyword evidence="2" id="KW-1185">Reference proteome</keyword>
<proteinExistence type="predicted"/>
<dbReference type="AlphaFoldDB" id="A0A1I0PXV3"/>
<organism evidence="1 2">
    <name type="scientific">Prevotella aff. ruminicola Tc2-24</name>
    <dbReference type="NCBI Taxonomy" id="81582"/>
    <lineage>
        <taxon>Bacteria</taxon>
        <taxon>Pseudomonadati</taxon>
        <taxon>Bacteroidota</taxon>
        <taxon>Bacteroidia</taxon>
        <taxon>Bacteroidales</taxon>
        <taxon>Prevotellaceae</taxon>
        <taxon>Prevotella</taxon>
    </lineage>
</organism>
<sequence>MNKQLSKLIILPACLLMLGLLSCNNRKEKINKQLNELYASVIDIPTSDMDTLVIDSAYLSSKAKYQFLAYVDSSQCTPCYAGHHQEWETVLARAWKLEPSITLTIIVESDSISEEVKNRFLVADFNRSIFIDRKGMFRKKNPSFPESNIMHVMLLDKDNHVVLVGDPVRNNEIEQLLHHMLEEKKK</sequence>
<evidence type="ECO:0000313" key="2">
    <source>
        <dbReference type="Proteomes" id="UP000199373"/>
    </source>
</evidence>
<dbReference type="EMBL" id="FOIQ01000005">
    <property type="protein sequence ID" value="SEW19205.1"/>
    <property type="molecule type" value="Genomic_DNA"/>
</dbReference>
<evidence type="ECO:0008006" key="3">
    <source>
        <dbReference type="Google" id="ProtNLM"/>
    </source>
</evidence>
<dbReference type="Proteomes" id="UP000199373">
    <property type="component" value="Unassembled WGS sequence"/>
</dbReference>
<name>A0A1I0PXV3_9BACT</name>
<gene>
    <name evidence="1" type="ORF">SAMN04487850_2030</name>
</gene>
<dbReference type="PROSITE" id="PS51257">
    <property type="entry name" value="PROKAR_LIPOPROTEIN"/>
    <property type="match status" value="1"/>
</dbReference>